<keyword evidence="6 9" id="KW-0648">Protein biosynthesis</keyword>
<dbReference type="SUPFAM" id="SSF47323">
    <property type="entry name" value="Anticodon-binding domain of a subclass of class I aminoacyl-tRNA synthetases"/>
    <property type="match status" value="1"/>
</dbReference>
<dbReference type="InterPro" id="IPR036695">
    <property type="entry name" value="Arg-tRNA-synth_N_sf"/>
</dbReference>
<keyword evidence="14" id="KW-1185">Reference proteome</keyword>
<dbReference type="InterPro" id="IPR001278">
    <property type="entry name" value="Arg-tRNA-ligase"/>
</dbReference>
<evidence type="ECO:0000256" key="6">
    <source>
        <dbReference type="ARBA" id="ARBA00022917"/>
    </source>
</evidence>
<comment type="similarity">
    <text evidence="1 9 10">Belongs to the class-I aminoacyl-tRNA synthetase family.</text>
</comment>
<dbReference type="InterPro" id="IPR035684">
    <property type="entry name" value="ArgRS_core"/>
</dbReference>
<dbReference type="SMART" id="SM00836">
    <property type="entry name" value="DALR_1"/>
    <property type="match status" value="1"/>
</dbReference>
<evidence type="ECO:0000256" key="5">
    <source>
        <dbReference type="ARBA" id="ARBA00022840"/>
    </source>
</evidence>
<dbReference type="SUPFAM" id="SSF55190">
    <property type="entry name" value="Arginyl-tRNA synthetase (ArgRS), N-terminal 'additional' domain"/>
    <property type="match status" value="1"/>
</dbReference>
<dbReference type="GO" id="GO:0016874">
    <property type="term" value="F:ligase activity"/>
    <property type="evidence" value="ECO:0007669"/>
    <property type="project" value="UniProtKB-KW"/>
</dbReference>
<evidence type="ECO:0000256" key="3">
    <source>
        <dbReference type="ARBA" id="ARBA00022598"/>
    </source>
</evidence>
<protein>
    <recommendedName>
        <fullName evidence="9">Arginine--tRNA ligase</fullName>
        <ecNumber evidence="9">6.1.1.19</ecNumber>
    </recommendedName>
    <alternativeName>
        <fullName evidence="9">Arginyl-tRNA synthetase</fullName>
        <shortName evidence="9">ArgRS</shortName>
    </alternativeName>
</protein>
<accession>A0ABP3XCF9</accession>
<dbReference type="SUPFAM" id="SSF52374">
    <property type="entry name" value="Nucleotidylyl transferase"/>
    <property type="match status" value="1"/>
</dbReference>
<evidence type="ECO:0000313" key="14">
    <source>
        <dbReference type="Proteomes" id="UP001400965"/>
    </source>
</evidence>
<comment type="caution">
    <text evidence="13">The sequence shown here is derived from an EMBL/GenBank/DDBJ whole genome shotgun (WGS) entry which is preliminary data.</text>
</comment>
<keyword evidence="5 9" id="KW-0067">ATP-binding</keyword>
<dbReference type="EMBL" id="BAAACP010000006">
    <property type="protein sequence ID" value="GAA0863353.1"/>
    <property type="molecule type" value="Genomic_DNA"/>
</dbReference>
<dbReference type="InterPro" id="IPR008909">
    <property type="entry name" value="DALR_anticod-bd"/>
</dbReference>
<dbReference type="InterPro" id="IPR009080">
    <property type="entry name" value="tRNAsynth_Ia_anticodon-bd"/>
</dbReference>
<dbReference type="Gene3D" id="3.40.50.620">
    <property type="entry name" value="HUPs"/>
    <property type="match status" value="1"/>
</dbReference>
<evidence type="ECO:0000256" key="4">
    <source>
        <dbReference type="ARBA" id="ARBA00022741"/>
    </source>
</evidence>
<evidence type="ECO:0000256" key="10">
    <source>
        <dbReference type="RuleBase" id="RU363038"/>
    </source>
</evidence>
<feature type="domain" description="Arginyl tRNA synthetase N-terminal" evidence="12">
    <location>
        <begin position="2"/>
        <end position="85"/>
    </location>
</feature>
<dbReference type="Gene3D" id="1.10.730.10">
    <property type="entry name" value="Isoleucyl-tRNA Synthetase, Domain 1"/>
    <property type="match status" value="1"/>
</dbReference>
<feature type="short sequence motif" description="'HIGH' region" evidence="9">
    <location>
        <begin position="123"/>
        <end position="133"/>
    </location>
</feature>
<comment type="subunit">
    <text evidence="9">Monomer.</text>
</comment>
<comment type="subcellular location">
    <subcellularLocation>
        <location evidence="9">Cytoplasm</location>
    </subcellularLocation>
</comment>
<dbReference type="Proteomes" id="UP001400965">
    <property type="component" value="Unassembled WGS sequence"/>
</dbReference>
<comment type="catalytic activity">
    <reaction evidence="8 9">
        <text>tRNA(Arg) + L-arginine + ATP = L-arginyl-tRNA(Arg) + AMP + diphosphate</text>
        <dbReference type="Rhea" id="RHEA:20301"/>
        <dbReference type="Rhea" id="RHEA-COMP:9658"/>
        <dbReference type="Rhea" id="RHEA-COMP:9673"/>
        <dbReference type="ChEBI" id="CHEBI:30616"/>
        <dbReference type="ChEBI" id="CHEBI:32682"/>
        <dbReference type="ChEBI" id="CHEBI:33019"/>
        <dbReference type="ChEBI" id="CHEBI:78442"/>
        <dbReference type="ChEBI" id="CHEBI:78513"/>
        <dbReference type="ChEBI" id="CHEBI:456215"/>
        <dbReference type="EC" id="6.1.1.19"/>
    </reaction>
</comment>
<dbReference type="InterPro" id="IPR014729">
    <property type="entry name" value="Rossmann-like_a/b/a_fold"/>
</dbReference>
<dbReference type="PANTHER" id="PTHR11956">
    <property type="entry name" value="ARGINYL-TRNA SYNTHETASE"/>
    <property type="match status" value="1"/>
</dbReference>
<dbReference type="Pfam" id="PF00750">
    <property type="entry name" value="tRNA-synt_1d"/>
    <property type="match status" value="1"/>
</dbReference>
<dbReference type="PROSITE" id="PS00178">
    <property type="entry name" value="AA_TRNA_LIGASE_I"/>
    <property type="match status" value="1"/>
</dbReference>
<keyword evidence="4 9" id="KW-0547">Nucleotide-binding</keyword>
<evidence type="ECO:0000259" key="11">
    <source>
        <dbReference type="SMART" id="SM00836"/>
    </source>
</evidence>
<evidence type="ECO:0000256" key="8">
    <source>
        <dbReference type="ARBA" id="ARBA00049339"/>
    </source>
</evidence>
<dbReference type="NCBIfam" id="TIGR00456">
    <property type="entry name" value="argS"/>
    <property type="match status" value="1"/>
</dbReference>
<dbReference type="HAMAP" id="MF_00123">
    <property type="entry name" value="Arg_tRNA_synth"/>
    <property type="match status" value="1"/>
</dbReference>
<dbReference type="Pfam" id="PF05746">
    <property type="entry name" value="DALR_1"/>
    <property type="match status" value="1"/>
</dbReference>
<name>A0ABP3XCF9_9FIRM</name>
<keyword evidence="3 9" id="KW-0436">Ligase</keyword>
<dbReference type="PRINTS" id="PR01038">
    <property type="entry name" value="TRNASYNTHARG"/>
</dbReference>
<dbReference type="Gene3D" id="3.30.1360.70">
    <property type="entry name" value="Arginyl tRNA synthetase N-terminal domain"/>
    <property type="match status" value="1"/>
</dbReference>
<dbReference type="Pfam" id="PF03485">
    <property type="entry name" value="Arg_tRNA_synt_N"/>
    <property type="match status" value="1"/>
</dbReference>
<evidence type="ECO:0000256" key="2">
    <source>
        <dbReference type="ARBA" id="ARBA00022490"/>
    </source>
</evidence>
<dbReference type="PANTHER" id="PTHR11956:SF5">
    <property type="entry name" value="ARGININE--TRNA LIGASE, CYTOPLASMIC"/>
    <property type="match status" value="1"/>
</dbReference>
<feature type="domain" description="DALR anticodon binding" evidence="11">
    <location>
        <begin position="451"/>
        <end position="566"/>
    </location>
</feature>
<dbReference type="CDD" id="cd00671">
    <property type="entry name" value="ArgRS_core"/>
    <property type="match status" value="1"/>
</dbReference>
<organism evidence="13 14">
    <name type="scientific">Paraclostridium tenue</name>
    <dbReference type="NCBI Taxonomy" id="1737"/>
    <lineage>
        <taxon>Bacteria</taxon>
        <taxon>Bacillati</taxon>
        <taxon>Bacillota</taxon>
        <taxon>Clostridia</taxon>
        <taxon>Peptostreptococcales</taxon>
        <taxon>Peptostreptococcaceae</taxon>
        <taxon>Paraclostridium</taxon>
    </lineage>
</organism>
<evidence type="ECO:0000256" key="7">
    <source>
        <dbReference type="ARBA" id="ARBA00023146"/>
    </source>
</evidence>
<dbReference type="InterPro" id="IPR001412">
    <property type="entry name" value="aa-tRNA-synth_I_CS"/>
</dbReference>
<gene>
    <name evidence="9 13" type="primary">argS</name>
    <name evidence="13" type="ORF">GCM10008917_12390</name>
</gene>
<keyword evidence="2 9" id="KW-0963">Cytoplasm</keyword>
<dbReference type="InterPro" id="IPR005148">
    <property type="entry name" value="Arg-tRNA-synth_N"/>
</dbReference>
<dbReference type="CDD" id="cd07956">
    <property type="entry name" value="Anticodon_Ia_Arg"/>
    <property type="match status" value="1"/>
</dbReference>
<keyword evidence="7 9" id="KW-0030">Aminoacyl-tRNA synthetase</keyword>
<evidence type="ECO:0000256" key="1">
    <source>
        <dbReference type="ARBA" id="ARBA00005594"/>
    </source>
</evidence>
<sequence>MQDFKIEVAKSLKEKIEDLTLEEIIGLIEVPPNSEMGDYAFPCFRLAKVFRKAPNMIAADIAQSIEANEAISKVEPAGGYVNFFVNKSQLAKTVINDVLTKGKDYGHSDLGKDKTVVIDFSSPNIAKPFHIGHIRTTVIGNALYKIYDSQGYNTVRVNHLGDYGTQFGKLIVAFKKWGSKEAVEANPIPELLKLYIQFHDEAEKHPEMEDEARAWFTKLENGDKEAVDLWQWFRDESLKEFSRVYDLLDIEFDSYAGESFYSDKMDRVIDIIKDKDLLKESEGTNIVDLEEYNMPPALITKKDGSTLYMTRDLAAALYRKENYDFEKCIYVVGSQQSLHFQQLFKVLELVGFDWAKDMVHVPFGMVALEEGTMSTRKGRVVFLEDVLKQAIEKTKETMLAKNPNAKNVDEIAKQVGVGAVVFQELSNSRIKDYTFSWERTLSFEGETGPYVQYTHARCCSVLRKANMEVSTDIDYNLLTDADSSEVIKLIASFNKNILVALRKNEPHIVTRFVLDLAQAFNKFYHENPILVDDIEVKKARVALVAATKQTIENALALLGMSAPERM</sequence>
<dbReference type="EC" id="6.1.1.19" evidence="9"/>
<evidence type="ECO:0000256" key="9">
    <source>
        <dbReference type="HAMAP-Rule" id="MF_00123"/>
    </source>
</evidence>
<evidence type="ECO:0000259" key="12">
    <source>
        <dbReference type="SMART" id="SM01016"/>
    </source>
</evidence>
<dbReference type="RefSeq" id="WP_346043948.1">
    <property type="nucleotide sequence ID" value="NZ_BAAACP010000006.1"/>
</dbReference>
<dbReference type="SMART" id="SM01016">
    <property type="entry name" value="Arg_tRNA_synt_N"/>
    <property type="match status" value="1"/>
</dbReference>
<proteinExistence type="inferred from homology"/>
<reference evidence="14" key="1">
    <citation type="journal article" date="2019" name="Int. J. Syst. Evol. Microbiol.">
        <title>The Global Catalogue of Microorganisms (GCM) 10K type strain sequencing project: providing services to taxonomists for standard genome sequencing and annotation.</title>
        <authorList>
            <consortium name="The Broad Institute Genomics Platform"/>
            <consortium name="The Broad Institute Genome Sequencing Center for Infectious Disease"/>
            <person name="Wu L."/>
            <person name="Ma J."/>
        </authorList>
    </citation>
    <scope>NUCLEOTIDE SEQUENCE [LARGE SCALE GENOMIC DNA]</scope>
    <source>
        <strain evidence="14">JCM 6486</strain>
    </source>
</reference>
<evidence type="ECO:0000313" key="13">
    <source>
        <dbReference type="EMBL" id="GAA0863353.1"/>
    </source>
</evidence>